<dbReference type="Gene3D" id="3.90.1140.10">
    <property type="entry name" value="Cyclic phosphodiesterase"/>
    <property type="match status" value="1"/>
</dbReference>
<evidence type="ECO:0008006" key="2">
    <source>
        <dbReference type="Google" id="ProtNLM"/>
    </source>
</evidence>
<gene>
    <name evidence="1" type="ORF">SDC9_178660</name>
</gene>
<accession>A0A645GY56</accession>
<comment type="caution">
    <text evidence="1">The sequence shown here is derived from an EMBL/GenBank/DDBJ whole genome shotgun (WGS) entry which is preliminary data.</text>
</comment>
<dbReference type="AlphaFoldDB" id="A0A645GY56"/>
<dbReference type="InterPro" id="IPR009097">
    <property type="entry name" value="Cyclic_Pdiesterase"/>
</dbReference>
<evidence type="ECO:0000313" key="1">
    <source>
        <dbReference type="EMBL" id="MPN31186.1"/>
    </source>
</evidence>
<protein>
    <recommendedName>
        <fullName evidence="2">2'-5' RNA ligase</fullName>
    </recommendedName>
</protein>
<dbReference type="SUPFAM" id="SSF55144">
    <property type="entry name" value="LigT-like"/>
    <property type="match status" value="1"/>
</dbReference>
<name>A0A645GY56_9ZZZZ</name>
<organism evidence="1">
    <name type="scientific">bioreactor metagenome</name>
    <dbReference type="NCBI Taxonomy" id="1076179"/>
    <lineage>
        <taxon>unclassified sequences</taxon>
        <taxon>metagenomes</taxon>
        <taxon>ecological metagenomes</taxon>
    </lineage>
</organism>
<reference evidence="1" key="1">
    <citation type="submission" date="2019-08" db="EMBL/GenBank/DDBJ databases">
        <authorList>
            <person name="Kucharzyk K."/>
            <person name="Murdoch R.W."/>
            <person name="Higgins S."/>
            <person name="Loffler F."/>
        </authorList>
    </citation>
    <scope>NUCLEOTIDE SEQUENCE</scope>
</reference>
<sequence>MHITFGIYPEAQKTELITKLQDTAREYAAFPVLFNHLGIFPGARVLFAAPVTNRPLLDLQSHFRNQPDWTAHTTLLIDQPAVIYQAIAALEPVFKTHAGKLTALHLYQLDPTMQILSVPLNDHESTVRNDLIQIIRQFAVSDWDLIAIPSLHWLTKADNKDELIKAVLQADRECGSCGCEYDALYKTFLAHAHLL</sequence>
<proteinExistence type="predicted"/>
<dbReference type="EMBL" id="VSSQ01082629">
    <property type="protein sequence ID" value="MPN31186.1"/>
    <property type="molecule type" value="Genomic_DNA"/>
</dbReference>